<feature type="domain" description="Reverse transcriptase Ty1/copia-type" evidence="1">
    <location>
        <begin position="38"/>
        <end position="84"/>
    </location>
</feature>
<name>A0A699HEH8_TANCI</name>
<evidence type="ECO:0000259" key="1">
    <source>
        <dbReference type="Pfam" id="PF07727"/>
    </source>
</evidence>
<reference evidence="2" key="1">
    <citation type="journal article" date="2019" name="Sci. Rep.">
        <title>Draft genome of Tanacetum cinerariifolium, the natural source of mosquito coil.</title>
        <authorList>
            <person name="Yamashiro T."/>
            <person name="Shiraishi A."/>
            <person name="Satake H."/>
            <person name="Nakayama K."/>
        </authorList>
    </citation>
    <scope>NUCLEOTIDE SEQUENCE</scope>
</reference>
<evidence type="ECO:0000313" key="2">
    <source>
        <dbReference type="EMBL" id="GEX96263.1"/>
    </source>
</evidence>
<dbReference type="InterPro" id="IPR013103">
    <property type="entry name" value="RVT_2"/>
</dbReference>
<accession>A0A699HEH8</accession>
<dbReference type="Pfam" id="PF07727">
    <property type="entry name" value="RVT_2"/>
    <property type="match status" value="1"/>
</dbReference>
<dbReference type="EMBL" id="BKCJ010141987">
    <property type="protein sequence ID" value="GEX96263.1"/>
    <property type="molecule type" value="Genomic_DNA"/>
</dbReference>
<gene>
    <name evidence="2" type="ORF">Tci_368238</name>
</gene>
<sequence length="204" mass="23192">MGIMIRNEARLVSQGYTQEEEIDYDEVFAPVTRIEAIRVYKVEKALYGLHQASRAWYETLLTYLLDNEFQRGKIDKTIFIKRDKDQVNAKVSHLYAVKRIFRYLNSGPTESVTDEAVHKELGDSLGRRIDAIDQDEDITLVNVQDDAEMFDVNDLGGKDVFVAEQEVVSTTATTVTTEEITLAQALEALKTSKPKRTGLIFKSH</sequence>
<protein>
    <recommendedName>
        <fullName evidence="1">Reverse transcriptase Ty1/copia-type domain-containing protein</fullName>
    </recommendedName>
</protein>
<organism evidence="2">
    <name type="scientific">Tanacetum cinerariifolium</name>
    <name type="common">Dalmatian daisy</name>
    <name type="synonym">Chrysanthemum cinerariifolium</name>
    <dbReference type="NCBI Taxonomy" id="118510"/>
    <lineage>
        <taxon>Eukaryota</taxon>
        <taxon>Viridiplantae</taxon>
        <taxon>Streptophyta</taxon>
        <taxon>Embryophyta</taxon>
        <taxon>Tracheophyta</taxon>
        <taxon>Spermatophyta</taxon>
        <taxon>Magnoliopsida</taxon>
        <taxon>eudicotyledons</taxon>
        <taxon>Gunneridae</taxon>
        <taxon>Pentapetalae</taxon>
        <taxon>asterids</taxon>
        <taxon>campanulids</taxon>
        <taxon>Asterales</taxon>
        <taxon>Asteraceae</taxon>
        <taxon>Asteroideae</taxon>
        <taxon>Anthemideae</taxon>
        <taxon>Anthemidinae</taxon>
        <taxon>Tanacetum</taxon>
    </lineage>
</organism>
<proteinExistence type="predicted"/>
<dbReference type="AlphaFoldDB" id="A0A699HEH8"/>
<comment type="caution">
    <text evidence="2">The sequence shown here is derived from an EMBL/GenBank/DDBJ whole genome shotgun (WGS) entry which is preliminary data.</text>
</comment>